<comment type="catalytic activity">
    <reaction evidence="10">
        <text>ATP + H2O = ADP + phosphate + H(+)</text>
        <dbReference type="Rhea" id="RHEA:13065"/>
        <dbReference type="ChEBI" id="CHEBI:15377"/>
        <dbReference type="ChEBI" id="CHEBI:15378"/>
        <dbReference type="ChEBI" id="CHEBI:30616"/>
        <dbReference type="ChEBI" id="CHEBI:43474"/>
        <dbReference type="ChEBI" id="CHEBI:456216"/>
        <dbReference type="EC" id="3.6.4.13"/>
    </reaction>
</comment>
<feature type="domain" description="Helicase ATP-binding" evidence="14">
    <location>
        <begin position="345"/>
        <end position="523"/>
    </location>
</feature>
<feature type="compositionally biased region" description="Basic residues" evidence="13">
    <location>
        <begin position="865"/>
        <end position="876"/>
    </location>
</feature>
<evidence type="ECO:0000256" key="8">
    <source>
        <dbReference type="ARBA" id="ARBA00022884"/>
    </source>
</evidence>
<feature type="compositionally biased region" description="Low complexity" evidence="13">
    <location>
        <begin position="880"/>
        <end position="892"/>
    </location>
</feature>
<dbReference type="InterPro" id="IPR014014">
    <property type="entry name" value="RNA_helicase_DEAD_Q_motif"/>
</dbReference>
<dbReference type="CDD" id="cd17947">
    <property type="entry name" value="DEADc_DDX27"/>
    <property type="match status" value="1"/>
</dbReference>
<feature type="domain" description="Helicase C-terminal" evidence="15">
    <location>
        <begin position="578"/>
        <end position="734"/>
    </location>
</feature>
<dbReference type="Pfam" id="PF00270">
    <property type="entry name" value="DEAD"/>
    <property type="match status" value="1"/>
</dbReference>
<dbReference type="PANTHER" id="PTHR47959">
    <property type="entry name" value="ATP-DEPENDENT RNA HELICASE RHLE-RELATED"/>
    <property type="match status" value="1"/>
</dbReference>
<dbReference type="GO" id="GO:0005829">
    <property type="term" value="C:cytosol"/>
    <property type="evidence" value="ECO:0007669"/>
    <property type="project" value="TreeGrafter"/>
</dbReference>
<dbReference type="PROSITE" id="PS00039">
    <property type="entry name" value="DEAD_ATP_HELICASE"/>
    <property type="match status" value="1"/>
</dbReference>
<dbReference type="SUPFAM" id="SSF52540">
    <property type="entry name" value="P-loop containing nucleoside triphosphate hydrolases"/>
    <property type="match status" value="1"/>
</dbReference>
<gene>
    <name evidence="17" type="ORF">BCV70DRAFT_200256</name>
</gene>
<dbReference type="GO" id="GO:0042254">
    <property type="term" value="P:ribosome biogenesis"/>
    <property type="evidence" value="ECO:0007669"/>
    <property type="project" value="UniProtKB-KW"/>
</dbReference>
<evidence type="ECO:0000256" key="1">
    <source>
        <dbReference type="ARBA" id="ARBA00004123"/>
    </source>
</evidence>
<keyword evidence="12" id="KW-0175">Coiled coil</keyword>
<organism evidence="17 18">
    <name type="scientific">Testicularia cyperi</name>
    <dbReference type="NCBI Taxonomy" id="1882483"/>
    <lineage>
        <taxon>Eukaryota</taxon>
        <taxon>Fungi</taxon>
        <taxon>Dikarya</taxon>
        <taxon>Basidiomycota</taxon>
        <taxon>Ustilaginomycotina</taxon>
        <taxon>Ustilaginomycetes</taxon>
        <taxon>Ustilaginales</taxon>
        <taxon>Anthracoideaceae</taxon>
        <taxon>Testicularia</taxon>
    </lineage>
</organism>
<evidence type="ECO:0000256" key="12">
    <source>
        <dbReference type="SAM" id="Coils"/>
    </source>
</evidence>
<dbReference type="GO" id="GO:0005524">
    <property type="term" value="F:ATP binding"/>
    <property type="evidence" value="ECO:0007669"/>
    <property type="project" value="UniProtKB-KW"/>
</dbReference>
<proteinExistence type="predicted"/>
<feature type="domain" description="DEAD-box RNA helicase Q" evidence="16">
    <location>
        <begin position="314"/>
        <end position="342"/>
    </location>
</feature>
<dbReference type="STRING" id="1882483.A0A317XQC2"/>
<name>A0A317XQC2_9BASI</name>
<feature type="compositionally biased region" description="Acidic residues" evidence="13">
    <location>
        <begin position="181"/>
        <end position="204"/>
    </location>
</feature>
<dbReference type="GO" id="GO:0003723">
    <property type="term" value="F:RNA binding"/>
    <property type="evidence" value="ECO:0007669"/>
    <property type="project" value="UniProtKB-KW"/>
</dbReference>
<dbReference type="EMBL" id="KZ819193">
    <property type="protein sequence ID" value="PWZ00088.1"/>
    <property type="molecule type" value="Genomic_DNA"/>
</dbReference>
<accession>A0A317XQC2</accession>
<sequence>MPVATSSKKQAQRSSPAKLNGIAKGKGKAPAPPAADDFVMTVDSDDEIPDNEDVDMPSESDDQEEPEQPDQRQAADNLTKNQRKRKEKARLAGKEKIVESIKPSASSSKANATGEQGLSLDKDFEFDIFGDGSGADYQGGESKGWDMSVKGFRENKKLEVDDIIEKRRKNRPDLQLPAPDSDQENDGSESGPSEDDDDDDDMDDDIKYAQYEDSEDESDQEDRFGVDVKKATAQDADEDSEEDPLNSEDDDDDDDDDHDDDADEDQVMEGESDDEKSSDDDSEEETEQERAKKAAFFADEPVTKKTNSAQETESSFAAFSLSRPVLRALSSLSFNKPTPIQSRTIPIALAGKDIVAGAVTGSGKTAAFMIPILERLTWRAKGRAEEAKSRVLILAPTRELAIQCFSVGKSIAKFTDIRFCLCVGGLSVKSQEAELKLRPEVIIATPGRLIDHVRNSASVTLDDIEILVMDEADRMLEDGFADELNEIVKSCPKGGRQTMLFSATMTDDVEQLVRLSLKRPVRLFVDPKRTTAKKLIQEFVRVRGAGSKGVAGADGLAGVGEASSSTSVASSRKSEDAQRPALLLALCTRTFTSQVIIFVRSKKLAHQLKIVFGLLGLSAGELHGDLSQEQRIDALTAFRDGKVDYLIATDLASRGLDIKGVQTVINYDMPGQFEAYLHRVGRTARAGRNGRAVTLVGEADRKMLKLAIKKSTADQVKHRIIPAEVTQKMLDTLEELKPEVDAVLKEEKEERALRIAEMELKKGENMMAHQDEIFSRPKRTWFQTESDKSKAAEISKMQYNATMAKKGDATRDKYAGLSRKKKRNKMMREELEAERKENGAHVESSIRAAKKAQRPTKLGVPTKKVQLKPKKNRKGGKGASGRAKSGGKVKSSFGRDLGERRR</sequence>
<dbReference type="PROSITE" id="PS51192">
    <property type="entry name" value="HELICASE_ATP_BIND_1"/>
    <property type="match status" value="1"/>
</dbReference>
<keyword evidence="6" id="KW-0347">Helicase</keyword>
<feature type="compositionally biased region" description="Basic and acidic residues" evidence="13">
    <location>
        <begin position="89"/>
        <end position="99"/>
    </location>
</feature>
<dbReference type="SMART" id="SM00487">
    <property type="entry name" value="DEXDc"/>
    <property type="match status" value="1"/>
</dbReference>
<evidence type="ECO:0000256" key="6">
    <source>
        <dbReference type="ARBA" id="ARBA00022806"/>
    </source>
</evidence>
<dbReference type="OrthoDB" id="10259843at2759"/>
<evidence type="ECO:0000259" key="16">
    <source>
        <dbReference type="PROSITE" id="PS51195"/>
    </source>
</evidence>
<dbReference type="GO" id="GO:0005634">
    <property type="term" value="C:nucleus"/>
    <property type="evidence" value="ECO:0007669"/>
    <property type="project" value="UniProtKB-SubCell"/>
</dbReference>
<dbReference type="InterPro" id="IPR014001">
    <property type="entry name" value="Helicase_ATP-bd"/>
</dbReference>
<dbReference type="GO" id="GO:0010467">
    <property type="term" value="P:gene expression"/>
    <property type="evidence" value="ECO:0007669"/>
    <property type="project" value="UniProtKB-ARBA"/>
</dbReference>
<keyword evidence="18" id="KW-1185">Reference proteome</keyword>
<dbReference type="PANTHER" id="PTHR47959:SF1">
    <property type="entry name" value="ATP-DEPENDENT RNA HELICASE DBPA"/>
    <property type="match status" value="1"/>
</dbReference>
<keyword evidence="3" id="KW-0690">Ribosome biogenesis</keyword>
<dbReference type="InterPro" id="IPR011545">
    <property type="entry name" value="DEAD/DEAH_box_helicase_dom"/>
</dbReference>
<evidence type="ECO:0000256" key="11">
    <source>
        <dbReference type="PROSITE-ProRule" id="PRU00552"/>
    </source>
</evidence>
<reference evidence="17 18" key="1">
    <citation type="journal article" date="2018" name="Mol. Biol. Evol.">
        <title>Broad Genomic Sampling Reveals a Smut Pathogenic Ancestry of the Fungal Clade Ustilaginomycotina.</title>
        <authorList>
            <person name="Kijpornyongpan T."/>
            <person name="Mondo S.J."/>
            <person name="Barry K."/>
            <person name="Sandor L."/>
            <person name="Lee J."/>
            <person name="Lipzen A."/>
            <person name="Pangilinan J."/>
            <person name="LaButti K."/>
            <person name="Hainaut M."/>
            <person name="Henrissat B."/>
            <person name="Grigoriev I.V."/>
            <person name="Spatafora J.W."/>
            <person name="Aime M.C."/>
        </authorList>
    </citation>
    <scope>NUCLEOTIDE SEQUENCE [LARGE SCALE GENOMIC DNA]</scope>
    <source>
        <strain evidence="17 18">MCA 3645</strain>
    </source>
</reference>
<evidence type="ECO:0000313" key="17">
    <source>
        <dbReference type="EMBL" id="PWZ00088.1"/>
    </source>
</evidence>
<feature type="compositionally biased region" description="Polar residues" evidence="13">
    <location>
        <begin position="304"/>
        <end position="313"/>
    </location>
</feature>
<dbReference type="FunCoup" id="A0A317XQC2">
    <property type="interactions" value="406"/>
</dbReference>
<dbReference type="InterPro" id="IPR050079">
    <property type="entry name" value="DEAD_box_RNA_helicase"/>
</dbReference>
<dbReference type="CDD" id="cd18787">
    <property type="entry name" value="SF2_C_DEAD"/>
    <property type="match status" value="1"/>
</dbReference>
<dbReference type="InParanoid" id="A0A317XQC2"/>
<dbReference type="Gene3D" id="3.40.50.300">
    <property type="entry name" value="P-loop containing nucleotide triphosphate hydrolases"/>
    <property type="match status" value="2"/>
</dbReference>
<dbReference type="Proteomes" id="UP000246740">
    <property type="component" value="Unassembled WGS sequence"/>
</dbReference>
<protein>
    <recommendedName>
        <fullName evidence="2">RNA helicase</fullName>
        <ecNumber evidence="2">3.6.4.13</ecNumber>
    </recommendedName>
</protein>
<keyword evidence="5" id="KW-0378">Hydrolase</keyword>
<evidence type="ECO:0000259" key="15">
    <source>
        <dbReference type="PROSITE" id="PS51194"/>
    </source>
</evidence>
<dbReference type="GO" id="GO:0003724">
    <property type="term" value="F:RNA helicase activity"/>
    <property type="evidence" value="ECO:0007669"/>
    <property type="project" value="UniProtKB-EC"/>
</dbReference>
<comment type="subcellular location">
    <subcellularLocation>
        <location evidence="1">Nucleus</location>
    </subcellularLocation>
</comment>
<keyword evidence="4" id="KW-0547">Nucleotide-binding</keyword>
<feature type="region of interest" description="Disordered" evidence="13">
    <location>
        <begin position="807"/>
        <end position="902"/>
    </location>
</feature>
<feature type="compositionally biased region" description="Acidic residues" evidence="13">
    <location>
        <begin position="43"/>
        <end position="68"/>
    </location>
</feature>
<feature type="compositionally biased region" description="Polar residues" evidence="13">
    <location>
        <begin position="1"/>
        <end position="17"/>
    </location>
</feature>
<evidence type="ECO:0000256" key="3">
    <source>
        <dbReference type="ARBA" id="ARBA00022517"/>
    </source>
</evidence>
<dbReference type="PROSITE" id="PS51195">
    <property type="entry name" value="Q_MOTIF"/>
    <property type="match status" value="1"/>
</dbReference>
<feature type="compositionally biased region" description="Polar residues" evidence="13">
    <location>
        <begin position="103"/>
        <end position="116"/>
    </location>
</feature>
<evidence type="ECO:0000313" key="18">
    <source>
        <dbReference type="Proteomes" id="UP000246740"/>
    </source>
</evidence>
<feature type="compositionally biased region" description="Basic and acidic residues" evidence="13">
    <location>
        <begin position="221"/>
        <end position="232"/>
    </location>
</feature>
<evidence type="ECO:0000256" key="9">
    <source>
        <dbReference type="ARBA" id="ARBA00023242"/>
    </source>
</evidence>
<evidence type="ECO:0000259" key="14">
    <source>
        <dbReference type="PROSITE" id="PS51192"/>
    </source>
</evidence>
<dbReference type="SMART" id="SM00490">
    <property type="entry name" value="HELICc"/>
    <property type="match status" value="1"/>
</dbReference>
<feature type="short sequence motif" description="Q motif" evidence="11">
    <location>
        <begin position="314"/>
        <end position="342"/>
    </location>
</feature>
<evidence type="ECO:0000256" key="7">
    <source>
        <dbReference type="ARBA" id="ARBA00022840"/>
    </source>
</evidence>
<evidence type="ECO:0000256" key="5">
    <source>
        <dbReference type="ARBA" id="ARBA00022801"/>
    </source>
</evidence>
<evidence type="ECO:0000256" key="4">
    <source>
        <dbReference type="ARBA" id="ARBA00022741"/>
    </source>
</evidence>
<feature type="coiled-coil region" evidence="12">
    <location>
        <begin position="730"/>
        <end position="766"/>
    </location>
</feature>
<dbReference type="InterPro" id="IPR001650">
    <property type="entry name" value="Helicase_C-like"/>
</dbReference>
<dbReference type="AlphaFoldDB" id="A0A317XQC2"/>
<feature type="compositionally biased region" description="Basic and acidic residues" evidence="13">
    <location>
        <begin position="826"/>
        <end position="840"/>
    </location>
</feature>
<evidence type="ECO:0000256" key="10">
    <source>
        <dbReference type="ARBA" id="ARBA00047984"/>
    </source>
</evidence>
<feature type="compositionally biased region" description="Basic and acidic residues" evidence="13">
    <location>
        <begin position="151"/>
        <end position="165"/>
    </location>
</feature>
<feature type="compositionally biased region" description="Acidic residues" evidence="13">
    <location>
        <begin position="235"/>
        <end position="287"/>
    </location>
</feature>
<keyword evidence="7" id="KW-0067">ATP-binding</keyword>
<evidence type="ECO:0000256" key="13">
    <source>
        <dbReference type="SAM" id="MobiDB-lite"/>
    </source>
</evidence>
<dbReference type="InterPro" id="IPR027417">
    <property type="entry name" value="P-loop_NTPase"/>
</dbReference>
<dbReference type="EC" id="3.6.4.13" evidence="2"/>
<evidence type="ECO:0000256" key="2">
    <source>
        <dbReference type="ARBA" id="ARBA00012552"/>
    </source>
</evidence>
<keyword evidence="9" id="KW-0539">Nucleus</keyword>
<dbReference type="PROSITE" id="PS51194">
    <property type="entry name" value="HELICASE_CTER"/>
    <property type="match status" value="1"/>
</dbReference>
<dbReference type="GO" id="GO:0016787">
    <property type="term" value="F:hydrolase activity"/>
    <property type="evidence" value="ECO:0007669"/>
    <property type="project" value="UniProtKB-KW"/>
</dbReference>
<dbReference type="Pfam" id="PF00271">
    <property type="entry name" value="Helicase_C"/>
    <property type="match status" value="1"/>
</dbReference>
<keyword evidence="8" id="KW-0694">RNA-binding</keyword>
<feature type="region of interest" description="Disordered" evidence="13">
    <location>
        <begin position="1"/>
        <end position="313"/>
    </location>
</feature>
<dbReference type="InterPro" id="IPR000629">
    <property type="entry name" value="RNA-helicase_DEAD-box_CS"/>
</dbReference>